<dbReference type="InterPro" id="IPR003789">
    <property type="entry name" value="Asn/Gln_tRNA_amidoTrase-B-like"/>
</dbReference>
<reference evidence="2" key="1">
    <citation type="submission" date="2022-08" db="EMBL/GenBank/DDBJ databases">
        <title>A Global Phylogenomic Analysis of the Shiitake Genus Lentinula.</title>
        <authorList>
            <consortium name="DOE Joint Genome Institute"/>
            <person name="Sierra-Patev S."/>
            <person name="Min B."/>
            <person name="Naranjo-Ortiz M."/>
            <person name="Looney B."/>
            <person name="Konkel Z."/>
            <person name="Slot J.C."/>
            <person name="Sakamoto Y."/>
            <person name="Steenwyk J.L."/>
            <person name="Rokas A."/>
            <person name="Carro J."/>
            <person name="Camarero S."/>
            <person name="Ferreira P."/>
            <person name="Molpeceres G."/>
            <person name="Ruiz-Duenas F.J."/>
            <person name="Serrano A."/>
            <person name="Henrissat B."/>
            <person name="Drula E."/>
            <person name="Hughes K.W."/>
            <person name="Mata J.L."/>
            <person name="Ishikawa N.K."/>
            <person name="Vargas-Isla R."/>
            <person name="Ushijima S."/>
            <person name="Smith C.A."/>
            <person name="Ahrendt S."/>
            <person name="Andreopoulos W."/>
            <person name="He G."/>
            <person name="Labutti K."/>
            <person name="Lipzen A."/>
            <person name="Ng V."/>
            <person name="Riley R."/>
            <person name="Sandor L."/>
            <person name="Barry K."/>
            <person name="Martinez A.T."/>
            <person name="Xiao Y."/>
            <person name="Gibbons J.G."/>
            <person name="Terashima K."/>
            <person name="Grigoriev I.V."/>
            <person name="Hibbett D.S."/>
        </authorList>
    </citation>
    <scope>NUCLEOTIDE SEQUENCE</scope>
    <source>
        <strain evidence="2">JLM2183</strain>
    </source>
</reference>
<dbReference type="Gene3D" id="1.10.1510.10">
    <property type="entry name" value="Uncharacterised protein YqeY/AIM41 PF09424, N-terminal domain"/>
    <property type="match status" value="1"/>
</dbReference>
<gene>
    <name evidence="1" type="primary">AIM41</name>
    <name evidence="2" type="ORF">J3R30DRAFT_3410359</name>
</gene>
<accession>A0A9W9DGP6</accession>
<comment type="similarity">
    <text evidence="1">Belongs to the AIM41 family.</text>
</comment>
<organism evidence="2 3">
    <name type="scientific">Lentinula aciculospora</name>
    <dbReference type="NCBI Taxonomy" id="153920"/>
    <lineage>
        <taxon>Eukaryota</taxon>
        <taxon>Fungi</taxon>
        <taxon>Dikarya</taxon>
        <taxon>Basidiomycota</taxon>
        <taxon>Agaricomycotina</taxon>
        <taxon>Agaricomycetes</taxon>
        <taxon>Agaricomycetidae</taxon>
        <taxon>Agaricales</taxon>
        <taxon>Marasmiineae</taxon>
        <taxon>Omphalotaceae</taxon>
        <taxon>Lentinula</taxon>
    </lineage>
</organism>
<sequence length="150" mass="16617">MFLFRRLFAYADTLQSILAEVNAADKAANSKISSSNIINILRKTSVRMHDAAVQYAQAKRPDLAEKELAEASLVEEFLPPLLSSVEIDRNIQDILTSLSLSLTDDPRKATGKVFKEFYNQVDRSLVDAELVKARVNSALNSSGEKVTSIE</sequence>
<dbReference type="Pfam" id="PF09424">
    <property type="entry name" value="YqeY"/>
    <property type="match status" value="1"/>
</dbReference>
<dbReference type="Proteomes" id="UP001150266">
    <property type="component" value="Unassembled WGS sequence"/>
</dbReference>
<dbReference type="EMBL" id="JAOTPV010000037">
    <property type="protein sequence ID" value="KAJ4468272.1"/>
    <property type="molecule type" value="Genomic_DNA"/>
</dbReference>
<keyword evidence="3" id="KW-1185">Reference proteome</keyword>
<dbReference type="OrthoDB" id="538640at2759"/>
<dbReference type="AlphaFoldDB" id="A0A9W9DGP6"/>
<name>A0A9W9DGP6_9AGAR</name>
<proteinExistence type="inferred from homology"/>
<dbReference type="PANTHER" id="PTHR28055">
    <property type="entry name" value="ALTERED INHERITANCE OF MITOCHONDRIA PROTEIN 41, MITOCHONDRIAL"/>
    <property type="match status" value="1"/>
</dbReference>
<keyword evidence="1" id="KW-0496">Mitochondrion</keyword>
<comment type="caution">
    <text evidence="2">The sequence shown here is derived from an EMBL/GenBank/DDBJ whole genome shotgun (WGS) entry which is preliminary data.</text>
</comment>
<evidence type="ECO:0000313" key="2">
    <source>
        <dbReference type="EMBL" id="KAJ4468272.1"/>
    </source>
</evidence>
<evidence type="ECO:0000256" key="1">
    <source>
        <dbReference type="RuleBase" id="RU365099"/>
    </source>
</evidence>
<protein>
    <recommendedName>
        <fullName evidence="1">Altered inheritance of mitochondria protein 41</fullName>
    </recommendedName>
</protein>
<dbReference type="GO" id="GO:0016884">
    <property type="term" value="F:carbon-nitrogen ligase activity, with glutamine as amido-N-donor"/>
    <property type="evidence" value="ECO:0007669"/>
    <property type="project" value="UniProtKB-UniRule"/>
</dbReference>
<dbReference type="PANTHER" id="PTHR28055:SF1">
    <property type="entry name" value="ALTERED INHERITANCE OF MITOCHONDRIA PROTEIN 41, MITOCHONDRIAL"/>
    <property type="match status" value="1"/>
</dbReference>
<dbReference type="InterPro" id="IPR019004">
    <property type="entry name" value="YqeY/Aim41"/>
</dbReference>
<dbReference type="SUPFAM" id="SSF89095">
    <property type="entry name" value="GatB/YqeY motif"/>
    <property type="match status" value="1"/>
</dbReference>
<dbReference type="GO" id="GO:0005739">
    <property type="term" value="C:mitochondrion"/>
    <property type="evidence" value="ECO:0007669"/>
    <property type="project" value="UniProtKB-SubCell"/>
</dbReference>
<comment type="subcellular location">
    <subcellularLocation>
        <location evidence="1">Mitochondrion</location>
    </subcellularLocation>
</comment>
<dbReference type="InterPro" id="IPR042184">
    <property type="entry name" value="YqeY/Aim41_N"/>
</dbReference>
<evidence type="ECO:0000313" key="3">
    <source>
        <dbReference type="Proteomes" id="UP001150266"/>
    </source>
</evidence>